<dbReference type="PANTHER" id="PTHR36893">
    <property type="entry name" value="OS01G0275950 PROTEIN"/>
    <property type="match status" value="1"/>
</dbReference>
<feature type="domain" description="Pyrrolo-quinoline quinone repeat" evidence="1">
    <location>
        <begin position="510"/>
        <end position="642"/>
    </location>
</feature>
<evidence type="ECO:0000313" key="2">
    <source>
        <dbReference type="EMBL" id="MBW91376.1"/>
    </source>
</evidence>
<dbReference type="InterPro" id="IPR002372">
    <property type="entry name" value="PQQ_rpt_dom"/>
</dbReference>
<dbReference type="Gene3D" id="2.120.10.70">
    <property type="entry name" value="Fucose-specific lectin"/>
    <property type="match status" value="1"/>
</dbReference>
<dbReference type="EMBL" id="GGEC01010893">
    <property type="protein sequence ID" value="MBW91376.1"/>
    <property type="molecule type" value="Transcribed_RNA"/>
</dbReference>
<dbReference type="AlphaFoldDB" id="A0A2P2JD22"/>
<protein>
    <submittedName>
        <fullName evidence="2">Uncharacterized protein LOC105648304</fullName>
    </submittedName>
</protein>
<dbReference type="PANTHER" id="PTHR36893:SF1">
    <property type="entry name" value="BULB-TYPE LECTIN DOMAIN-CONTAINING PROTEIN"/>
    <property type="match status" value="1"/>
</dbReference>
<dbReference type="SUPFAM" id="SSF89372">
    <property type="entry name" value="Fucose-specific lectin"/>
    <property type="match status" value="2"/>
</dbReference>
<sequence>MQLSENSQPLWVEFTPTPEQSTFKEAEKSSVILVKSGVVSQDGARIYFCTKSGWLLELCEVEPPRWVNHGRPPGADVAAIADATTIRAEVVYTISSAGDLYEYDSNSKPSWKKHIWAQGMAEDASLMPSRGCTLHGLGGDYSMSLFLLTKGGKLIERRLHQRKWKWITHGSPLNHQLTSITPVIQHETNERVLLLFCTTSSGSILEYQIPKHAGNVQENLIPEAWISHMHPLHARAARGIAGLQIQLGRVLFPLDDGRLAELHLPGLGGENMGPYQQVNTKRKASLKYVWTILDAPETEGWNLEYCKEERGPANCIAGTKDEPNESGSIRAITRRRKGNQPQQDYLYVGVSGAMKSLEEYNLADHRINSNFRLRMMHGGQSFFLITEGGLTFEYLYTENVWLWLRHDHSTPMKGALGNYNGSLFLVDVYGSLIMRGRNGVELAWVNCTAMRKGEQIIGGPPWDEIPGRAIKVTAEDAIFFVSKNGRLMQFTVALRNFKWKDCQNPPSTKVASIVDQELFRQNIVFVIGGNGRLYQYNKVSELWHEHYQSQHLILARLPGTAMRSSSSSLAGSLLMLSEDGGLVEYQWNTGDGWNWVEHGRPNKGVTLITPPSPCFEGNQLFLVGSDGKVYMRYLDQGTWKWKNCGFPNVGKLMHEHQTATKGKDGNRESCIDGELAAGLEKDSENLDDHDGNCNPKVASTRPMPFSDDSIIFELRDGRLAKMRRFEDTGWSWSRIIGTPSSLCRANFWTAVAS</sequence>
<accession>A0A2P2JD22</accession>
<reference evidence="2" key="1">
    <citation type="submission" date="2018-02" db="EMBL/GenBank/DDBJ databases">
        <title>Rhizophora mucronata_Transcriptome.</title>
        <authorList>
            <person name="Meera S.P."/>
            <person name="Sreeshan A."/>
            <person name="Augustine A."/>
        </authorList>
    </citation>
    <scope>NUCLEOTIDE SEQUENCE</scope>
    <source>
        <tissue evidence="2">Leaf</tissue>
    </source>
</reference>
<proteinExistence type="predicted"/>
<organism evidence="2">
    <name type="scientific">Rhizophora mucronata</name>
    <name type="common">Asiatic mangrove</name>
    <dbReference type="NCBI Taxonomy" id="61149"/>
    <lineage>
        <taxon>Eukaryota</taxon>
        <taxon>Viridiplantae</taxon>
        <taxon>Streptophyta</taxon>
        <taxon>Embryophyta</taxon>
        <taxon>Tracheophyta</taxon>
        <taxon>Spermatophyta</taxon>
        <taxon>Magnoliopsida</taxon>
        <taxon>eudicotyledons</taxon>
        <taxon>Gunneridae</taxon>
        <taxon>Pentapetalae</taxon>
        <taxon>rosids</taxon>
        <taxon>fabids</taxon>
        <taxon>Malpighiales</taxon>
        <taxon>Rhizophoraceae</taxon>
        <taxon>Rhizophora</taxon>
    </lineage>
</organism>
<evidence type="ECO:0000259" key="1">
    <source>
        <dbReference type="Pfam" id="PF13360"/>
    </source>
</evidence>
<dbReference type="Pfam" id="PF13360">
    <property type="entry name" value="PQQ_2"/>
    <property type="match status" value="1"/>
</dbReference>
<name>A0A2P2JD22_RHIMU</name>